<feature type="domain" description="N-acetyltransferase" evidence="3">
    <location>
        <begin position="44"/>
        <end position="179"/>
    </location>
</feature>
<dbReference type="GO" id="GO:0005737">
    <property type="term" value="C:cytoplasm"/>
    <property type="evidence" value="ECO:0007669"/>
    <property type="project" value="TreeGrafter"/>
</dbReference>
<dbReference type="InterPro" id="IPR045039">
    <property type="entry name" value="NSI-like"/>
</dbReference>
<proteinExistence type="predicted"/>
<dbReference type="HOGENOM" id="CLU_086503_3_0_6"/>
<dbReference type="Pfam" id="PF13508">
    <property type="entry name" value="Acetyltransf_7"/>
    <property type="match status" value="1"/>
</dbReference>
<evidence type="ECO:0000259" key="3">
    <source>
        <dbReference type="PROSITE" id="PS51186"/>
    </source>
</evidence>
<dbReference type="PANTHER" id="PTHR43626:SF4">
    <property type="entry name" value="GCN5-RELATED N-ACETYLTRANSFERASE 2, CHLOROPLASTIC"/>
    <property type="match status" value="1"/>
</dbReference>
<evidence type="ECO:0000256" key="2">
    <source>
        <dbReference type="ARBA" id="ARBA00023315"/>
    </source>
</evidence>
<keyword evidence="1 4" id="KW-0808">Transferase</keyword>
<gene>
    <name evidence="4" type="ORF">KPNJ2_02864</name>
</gene>
<dbReference type="SUPFAM" id="SSF55729">
    <property type="entry name" value="Acyl-CoA N-acyltransferases (Nat)"/>
    <property type="match status" value="1"/>
</dbReference>
<protein>
    <submittedName>
        <fullName evidence="4">Acetyltransferase, GNAT family</fullName>
        <ecNumber evidence="4">2.3.1.-</ecNumber>
    </submittedName>
</protein>
<dbReference type="KEGG" id="kps:KPNJ2_02864"/>
<dbReference type="EMBL" id="CP006918">
    <property type="protein sequence ID" value="AHM79644.1"/>
    <property type="molecule type" value="Genomic_DNA"/>
</dbReference>
<evidence type="ECO:0000256" key="1">
    <source>
        <dbReference type="ARBA" id="ARBA00022679"/>
    </source>
</evidence>
<dbReference type="EC" id="2.3.1.-" evidence="4"/>
<dbReference type="InterPro" id="IPR016181">
    <property type="entry name" value="Acyl_CoA_acyltransferase"/>
</dbReference>
<dbReference type="AlphaFoldDB" id="W8UID9"/>
<dbReference type="CDD" id="cd04301">
    <property type="entry name" value="NAT_SF"/>
    <property type="match status" value="1"/>
</dbReference>
<organism evidence="4 5">
    <name type="scientific">Klebsiella pneumoniae 30684/NJST258_2</name>
    <dbReference type="NCBI Taxonomy" id="1420013"/>
    <lineage>
        <taxon>Bacteria</taxon>
        <taxon>Pseudomonadati</taxon>
        <taxon>Pseudomonadota</taxon>
        <taxon>Gammaproteobacteria</taxon>
        <taxon>Enterobacterales</taxon>
        <taxon>Enterobacteriaceae</taxon>
        <taxon>Klebsiella/Raoultella group</taxon>
        <taxon>Klebsiella</taxon>
        <taxon>Klebsiella pneumoniae complex</taxon>
    </lineage>
</organism>
<evidence type="ECO:0000313" key="5">
    <source>
        <dbReference type="Proteomes" id="UP000019586"/>
    </source>
</evidence>
<dbReference type="GO" id="GO:0008080">
    <property type="term" value="F:N-acetyltransferase activity"/>
    <property type="evidence" value="ECO:0007669"/>
    <property type="project" value="InterPro"/>
</dbReference>
<dbReference type="InterPro" id="IPR000182">
    <property type="entry name" value="GNAT_dom"/>
</dbReference>
<dbReference type="PANTHER" id="PTHR43626">
    <property type="entry name" value="ACYL-COA N-ACYLTRANSFERASE"/>
    <property type="match status" value="1"/>
</dbReference>
<sequence length="186" mass="21226">MAVFFCPFHPVPTASVRLSIWHILPRHARSCFRETTGDKVMMVIEGKEAIVRVDWQRVRTIIAEAGLNERDVQQLEQAFRQSTFCWFGYENGQLIAVARAISDCTWSSYLADVAIVPARQGQGYGQQLMLAIREQLLPFGKIFIYAVADKITFYQRFGFAMLTTGMVCASEEGMQKMQEQGYIRQP</sequence>
<accession>W8UID9</accession>
<reference evidence="4 5" key="1">
    <citation type="journal article" date="2014" name="Proc. Natl. Acad. Sci. U.S.A.">
        <title>Molecular dissection of the evolution of carbapenem-resistant multilocus sequence type 258 Klebsiella pneumoniae.</title>
        <authorList>
            <person name="Deleo F.R."/>
            <person name="Chen L."/>
            <person name="Porcella S.F."/>
            <person name="Martens C.A."/>
            <person name="Kobayashi S.D."/>
            <person name="Porter A.R."/>
            <person name="Chavda K.D."/>
            <person name="Jacobs M.R."/>
            <person name="Mathema B."/>
            <person name="Olsen R.J."/>
            <person name="Bonomo R.A."/>
            <person name="Musser J.M."/>
            <person name="Kreiswirth B.N."/>
        </authorList>
    </citation>
    <scope>NUCLEOTIDE SEQUENCE [LARGE SCALE GENOMIC DNA]</scope>
    <source>
        <strain evidence="4">30684/NJST258_2</strain>
    </source>
</reference>
<evidence type="ECO:0000313" key="4">
    <source>
        <dbReference type="EMBL" id="AHM79644.1"/>
    </source>
</evidence>
<name>W8UID9_KLEPN</name>
<keyword evidence="2 4" id="KW-0012">Acyltransferase</keyword>
<dbReference type="PROSITE" id="PS51186">
    <property type="entry name" value="GNAT"/>
    <property type="match status" value="1"/>
</dbReference>
<dbReference type="PATRIC" id="fig|1420013.3.peg.2698"/>
<dbReference type="Gene3D" id="3.40.630.30">
    <property type="match status" value="1"/>
</dbReference>
<dbReference type="Proteomes" id="UP000019586">
    <property type="component" value="Chromosome"/>
</dbReference>